<feature type="domain" description="YegS/DAGK C-terminal" evidence="1">
    <location>
        <begin position="3"/>
        <end position="56"/>
    </location>
</feature>
<dbReference type="InterPro" id="IPR045540">
    <property type="entry name" value="YegS/DAGK_C"/>
</dbReference>
<sequence length="69" mass="7430">MARAIMRPRRIDLVLTIDGEKREFRGYSAGFANSGRYGGGLKLSPSASVDDGLIDVRPGALKVRVPAAR</sequence>
<dbReference type="Proteomes" id="UP000066480">
    <property type="component" value="Chromosome"/>
</dbReference>
<dbReference type="SUPFAM" id="SSF111331">
    <property type="entry name" value="NAD kinase/diacylglycerol kinase-like"/>
    <property type="match status" value="1"/>
</dbReference>
<proteinExistence type="predicted"/>
<dbReference type="PATRIC" id="fig|571913.6.peg.3036"/>
<dbReference type="AlphaFoldDB" id="A0A0K1JJF8"/>
<dbReference type="OrthoDB" id="142078at2"/>
<evidence type="ECO:0000313" key="3">
    <source>
        <dbReference type="Proteomes" id="UP000066480"/>
    </source>
</evidence>
<reference evidence="2 3" key="1">
    <citation type="submission" date="2015-03" db="EMBL/GenBank/DDBJ databases">
        <title>Luteipulveratus halotolerans sp. nov., a novel actinobacterium (Dermacoccaceae) from Sarawak, Malaysia.</title>
        <authorList>
            <person name="Juboi H."/>
            <person name="Basik A."/>
            <person name="Shamsul S.S."/>
            <person name="Arnold P."/>
            <person name="Schmitt E.K."/>
            <person name="Sanglier J.-J."/>
            <person name="Yeo T."/>
        </authorList>
    </citation>
    <scope>NUCLEOTIDE SEQUENCE [LARGE SCALE GENOMIC DNA]</scope>
    <source>
        <strain evidence="2 3">MN07-A0370</strain>
    </source>
</reference>
<protein>
    <recommendedName>
        <fullName evidence="1">YegS/DAGK C-terminal domain-containing protein</fullName>
    </recommendedName>
</protein>
<organism evidence="2 3">
    <name type="scientific">Luteipulveratus mongoliensis</name>
    <dbReference type="NCBI Taxonomy" id="571913"/>
    <lineage>
        <taxon>Bacteria</taxon>
        <taxon>Bacillati</taxon>
        <taxon>Actinomycetota</taxon>
        <taxon>Actinomycetes</taxon>
        <taxon>Micrococcales</taxon>
        <taxon>Dermacoccaceae</taxon>
        <taxon>Luteipulveratus</taxon>
    </lineage>
</organism>
<accession>A0A0K1JJF8</accession>
<dbReference type="Gene3D" id="2.60.200.40">
    <property type="match status" value="1"/>
</dbReference>
<dbReference type="Pfam" id="PF19279">
    <property type="entry name" value="YegS_C"/>
    <property type="match status" value="1"/>
</dbReference>
<evidence type="ECO:0000313" key="2">
    <source>
        <dbReference type="EMBL" id="AKU16864.1"/>
    </source>
</evidence>
<name>A0A0K1JJF8_9MICO</name>
<dbReference type="EMBL" id="CP011112">
    <property type="protein sequence ID" value="AKU16864.1"/>
    <property type="molecule type" value="Genomic_DNA"/>
</dbReference>
<gene>
    <name evidence="2" type="ORF">VV02_14960</name>
</gene>
<evidence type="ECO:0000259" key="1">
    <source>
        <dbReference type="Pfam" id="PF19279"/>
    </source>
</evidence>
<keyword evidence="3" id="KW-1185">Reference proteome</keyword>
<dbReference type="InterPro" id="IPR016064">
    <property type="entry name" value="NAD/diacylglycerol_kinase_sf"/>
</dbReference>
<dbReference type="KEGG" id="lmoi:VV02_14960"/>
<dbReference type="STRING" id="571913.VV02_14960"/>